<organism evidence="1 2">
    <name type="scientific">Dictyobacter halimunensis</name>
    <dbReference type="NCBI Taxonomy" id="3026934"/>
    <lineage>
        <taxon>Bacteria</taxon>
        <taxon>Bacillati</taxon>
        <taxon>Chloroflexota</taxon>
        <taxon>Ktedonobacteria</taxon>
        <taxon>Ktedonobacterales</taxon>
        <taxon>Dictyobacteraceae</taxon>
        <taxon>Dictyobacter</taxon>
    </lineage>
</organism>
<proteinExistence type="predicted"/>
<reference evidence="1 2" key="1">
    <citation type="submission" date="2023-02" db="EMBL/GenBank/DDBJ databases">
        <title>Dictyobacter halimunensis sp. nov., a new member of the class Ktedonobacteria from forest soil in a geothermal area.</title>
        <authorList>
            <person name="Rachmania M.K."/>
            <person name="Ningsih F."/>
            <person name="Sakai Y."/>
            <person name="Yabe S."/>
            <person name="Yokota A."/>
            <person name="Sjamsuridzal W."/>
        </authorList>
    </citation>
    <scope>NUCLEOTIDE SEQUENCE [LARGE SCALE GENOMIC DNA]</scope>
    <source>
        <strain evidence="1 2">S3.2.2.5</strain>
    </source>
</reference>
<dbReference type="Proteomes" id="UP001344906">
    <property type="component" value="Unassembled WGS sequence"/>
</dbReference>
<accession>A0ABQ6G7L1</accession>
<evidence type="ECO:0000313" key="1">
    <source>
        <dbReference type="EMBL" id="GLV60617.1"/>
    </source>
</evidence>
<protein>
    <submittedName>
        <fullName evidence="1">Uncharacterized protein</fullName>
    </submittedName>
</protein>
<keyword evidence="2" id="KW-1185">Reference proteome</keyword>
<gene>
    <name evidence="1" type="ORF">KDH_74360</name>
</gene>
<sequence>MRLPDLSSHIISERCLMADAYTVYWTHERCAALRRLGWKGRRLELLFGGPHHSEPSFISAGVRAGDMLYPIAVRSGELYIVGSARVRRILTLDDYIEQLTTLFADHLDAPEEEACQHSSSSRYGRALTPFERYCAAHPEVAALAPTCTSEVVECEESTPLRFDLSIPPDLLARLRYRSRRRERDLSRHLRDGRLKNTLALQGIYRLSESSAREVEALLQTSADAASKC</sequence>
<name>A0ABQ6G7L1_9CHLR</name>
<dbReference type="EMBL" id="BSRI01000002">
    <property type="protein sequence ID" value="GLV60617.1"/>
    <property type="molecule type" value="Genomic_DNA"/>
</dbReference>
<evidence type="ECO:0000313" key="2">
    <source>
        <dbReference type="Proteomes" id="UP001344906"/>
    </source>
</evidence>
<comment type="caution">
    <text evidence="1">The sequence shown here is derived from an EMBL/GenBank/DDBJ whole genome shotgun (WGS) entry which is preliminary data.</text>
</comment>